<evidence type="ECO:0000313" key="1">
    <source>
        <dbReference type="EMBL" id="KFJ06925.1"/>
    </source>
</evidence>
<protein>
    <submittedName>
        <fullName evidence="1">Uncharacterized protein</fullName>
    </submittedName>
</protein>
<dbReference type="EMBL" id="JGZU01000006">
    <property type="protein sequence ID" value="KFJ06925.1"/>
    <property type="molecule type" value="Genomic_DNA"/>
</dbReference>
<dbReference type="Proteomes" id="UP000029080">
    <property type="component" value="Unassembled WGS sequence"/>
</dbReference>
<evidence type="ECO:0000313" key="2">
    <source>
        <dbReference type="Proteomes" id="UP000029080"/>
    </source>
</evidence>
<proteinExistence type="predicted"/>
<comment type="caution">
    <text evidence="1">The sequence shown here is derived from an EMBL/GenBank/DDBJ whole genome shotgun (WGS) entry which is preliminary data.</text>
</comment>
<dbReference type="AlphaFoldDB" id="A0A087EGM4"/>
<reference evidence="1 2" key="1">
    <citation type="submission" date="2014-03" db="EMBL/GenBank/DDBJ databases">
        <title>Genomics of Bifidobacteria.</title>
        <authorList>
            <person name="Ventura M."/>
            <person name="Milani C."/>
            <person name="Lugli G.A."/>
        </authorList>
    </citation>
    <scope>NUCLEOTIDE SEQUENCE [LARGE SCALE GENOMIC DNA]</scope>
    <source>
        <strain evidence="1 2">JCM 13495</strain>
    </source>
</reference>
<dbReference type="STRING" id="356829.BITS_1488"/>
<accession>A0A087EGM4</accession>
<organism evidence="1 2">
    <name type="scientific">Bifidobacterium tsurumiense</name>
    <dbReference type="NCBI Taxonomy" id="356829"/>
    <lineage>
        <taxon>Bacteria</taxon>
        <taxon>Bacillati</taxon>
        <taxon>Actinomycetota</taxon>
        <taxon>Actinomycetes</taxon>
        <taxon>Bifidobacteriales</taxon>
        <taxon>Bifidobacteriaceae</taxon>
        <taxon>Bifidobacterium</taxon>
    </lineage>
</organism>
<name>A0A087EGM4_9BIFI</name>
<keyword evidence="2" id="KW-1185">Reference proteome</keyword>
<gene>
    <name evidence="1" type="ORF">BITS_1488</name>
</gene>
<sequence>MLATSLVSAEGVSFVATSSEPDALSPLASLFVVESGVSTVLASAVGVTSVFSAVAAGTVSSIAKDTTAAAATCSNDFLFFPLPMIPPLQCLGSTSNNISRVCPNSSKE</sequence>